<gene>
    <name evidence="1" type="ORF">MM415B03173_0003</name>
</gene>
<dbReference type="Pfam" id="PF18906">
    <property type="entry name" value="Phage_tube_2"/>
    <property type="match status" value="1"/>
</dbReference>
<evidence type="ECO:0000313" key="1">
    <source>
        <dbReference type="EMBL" id="QJA86520.1"/>
    </source>
</evidence>
<protein>
    <submittedName>
        <fullName evidence="1">Putative tail protein</fullName>
    </submittedName>
</protein>
<dbReference type="EMBL" id="MT142640">
    <property type="protein sequence ID" value="QJA86520.1"/>
    <property type="molecule type" value="Genomic_DNA"/>
</dbReference>
<proteinExistence type="predicted"/>
<accession>A0A6M3KX79</accession>
<name>A0A6M3KX79_9ZZZZ</name>
<dbReference type="AlphaFoldDB" id="A0A6M3KX79"/>
<reference evidence="1" key="1">
    <citation type="submission" date="2020-03" db="EMBL/GenBank/DDBJ databases">
        <title>The deep terrestrial virosphere.</title>
        <authorList>
            <person name="Holmfeldt K."/>
            <person name="Nilsson E."/>
            <person name="Simone D."/>
            <person name="Lopez-Fernandez M."/>
            <person name="Wu X."/>
            <person name="de Brujin I."/>
            <person name="Lundin D."/>
            <person name="Andersson A."/>
            <person name="Bertilsson S."/>
            <person name="Dopson M."/>
        </authorList>
    </citation>
    <scope>NUCLEOTIDE SEQUENCE</scope>
    <source>
        <strain evidence="1">MM415B03173</strain>
    </source>
</reference>
<organism evidence="1">
    <name type="scientific">viral metagenome</name>
    <dbReference type="NCBI Taxonomy" id="1070528"/>
    <lineage>
        <taxon>unclassified sequences</taxon>
        <taxon>metagenomes</taxon>
        <taxon>organismal metagenomes</taxon>
    </lineage>
</organism>
<dbReference type="InterPro" id="IPR044000">
    <property type="entry name" value="Phage_tube_2"/>
</dbReference>
<sequence length="335" mass="35882">MAFITARTQLAARIEVNEGTPETVTAEDVRHCLNPAWSTDTPMDDRTLVQADLSPHSLVPGLRSARMEFDMEIKGSGTLGKAPAIGDLLRGCGLDRVAYEIGAMGADTYKIGDMGSDEYEIGAMDESGQQVNYEPESTDMSSLTLAFYMDGLIKKMWGARGDVTFSFNVGKPAMAHFVFTGADFSVTDGSMLSSITYELTNPPAFLSSAFTIQSYAALIGTVEIAMNNSVVLRQDSRQGSGYKNAIITGRSPVLTLDPEAVKVADHDFYGLLRAGTKGALSMVLGATEGNICTITAPQVQYRGISSDDKDGIRAFGIECKLNRSAGNDELSLAFT</sequence>